<keyword evidence="3" id="KW-1185">Reference proteome</keyword>
<evidence type="ECO:0000256" key="1">
    <source>
        <dbReference type="SAM" id="MobiDB-lite"/>
    </source>
</evidence>
<feature type="compositionally biased region" description="Low complexity" evidence="1">
    <location>
        <begin position="95"/>
        <end position="112"/>
    </location>
</feature>
<organism evidence="2 3">
    <name type="scientific">Phyllosticta citrichinensis</name>
    <dbReference type="NCBI Taxonomy" id="1130410"/>
    <lineage>
        <taxon>Eukaryota</taxon>
        <taxon>Fungi</taxon>
        <taxon>Dikarya</taxon>
        <taxon>Ascomycota</taxon>
        <taxon>Pezizomycotina</taxon>
        <taxon>Dothideomycetes</taxon>
        <taxon>Dothideomycetes incertae sedis</taxon>
        <taxon>Botryosphaeriales</taxon>
        <taxon>Phyllostictaceae</taxon>
        <taxon>Phyllosticta</taxon>
    </lineage>
</organism>
<evidence type="ECO:0000313" key="2">
    <source>
        <dbReference type="EMBL" id="KAK8163970.1"/>
    </source>
</evidence>
<reference evidence="2 3" key="1">
    <citation type="journal article" date="2022" name="G3 (Bethesda)">
        <title>Enemy or ally: a genomic approach to elucidate the lifestyle of Phyllosticta citrichinaensis.</title>
        <authorList>
            <person name="Buijs V.A."/>
            <person name="Groenewald J.Z."/>
            <person name="Haridas S."/>
            <person name="LaButti K.M."/>
            <person name="Lipzen A."/>
            <person name="Martin F.M."/>
            <person name="Barry K."/>
            <person name="Grigoriev I.V."/>
            <person name="Crous P.W."/>
            <person name="Seidl M.F."/>
        </authorList>
    </citation>
    <scope>NUCLEOTIDE SEQUENCE [LARGE SCALE GENOMIC DNA]</scope>
    <source>
        <strain evidence="2 3">CBS 129764</strain>
    </source>
</reference>
<sequence>MSAPNQSSVRANECSLMGETDSSLLLRVVYFCDRALFPAHSFDVLLYKLGRSRTAKSPNHKEDSSHRSRLPPAVNESRQQASKQPSSGQPADHSAAAARTAPTAAPAAATPLPLGRPAFSARAAGSLKFGVETGLRASVPRQRRIETTICRFPVLSYSPVVRGKRDRPFVMENEPGYRYSMTLQPGGSRDRPVSIWDQRIRSPQKPFSSRQVECLPQASSKRFS</sequence>
<feature type="region of interest" description="Disordered" evidence="1">
    <location>
        <begin position="200"/>
        <end position="224"/>
    </location>
</feature>
<comment type="caution">
    <text evidence="2">The sequence shown here is derived from an EMBL/GenBank/DDBJ whole genome shotgun (WGS) entry which is preliminary data.</text>
</comment>
<gene>
    <name evidence="2" type="ORF">IWX90DRAFT_415780</name>
</gene>
<protein>
    <submittedName>
        <fullName evidence="2">Uncharacterized protein</fullName>
    </submittedName>
</protein>
<feature type="compositionally biased region" description="Polar residues" evidence="1">
    <location>
        <begin position="205"/>
        <end position="224"/>
    </location>
</feature>
<feature type="compositionally biased region" description="Polar residues" evidence="1">
    <location>
        <begin position="76"/>
        <end position="89"/>
    </location>
</feature>
<dbReference type="Proteomes" id="UP001456524">
    <property type="component" value="Unassembled WGS sequence"/>
</dbReference>
<evidence type="ECO:0000313" key="3">
    <source>
        <dbReference type="Proteomes" id="UP001456524"/>
    </source>
</evidence>
<feature type="region of interest" description="Disordered" evidence="1">
    <location>
        <begin position="54"/>
        <end position="112"/>
    </location>
</feature>
<proteinExistence type="predicted"/>
<accession>A0ABR1XQN0</accession>
<name>A0ABR1XQN0_9PEZI</name>
<dbReference type="EMBL" id="JBBWUH010000006">
    <property type="protein sequence ID" value="KAK8163970.1"/>
    <property type="molecule type" value="Genomic_DNA"/>
</dbReference>